<dbReference type="OrthoDB" id="9806180at2"/>
<organism evidence="2 3">
    <name type="scientific">Fontimonas thermophila</name>
    <dbReference type="NCBI Taxonomy" id="1076937"/>
    <lineage>
        <taxon>Bacteria</taxon>
        <taxon>Pseudomonadati</taxon>
        <taxon>Pseudomonadota</taxon>
        <taxon>Gammaproteobacteria</taxon>
        <taxon>Nevskiales</taxon>
        <taxon>Nevskiaceae</taxon>
        <taxon>Fontimonas</taxon>
    </lineage>
</organism>
<dbReference type="EMBL" id="FOOC01000001">
    <property type="protein sequence ID" value="SFF26926.1"/>
    <property type="molecule type" value="Genomic_DNA"/>
</dbReference>
<evidence type="ECO:0000259" key="1">
    <source>
        <dbReference type="Pfam" id="PF07859"/>
    </source>
</evidence>
<reference evidence="2 3" key="1">
    <citation type="submission" date="2016-10" db="EMBL/GenBank/DDBJ databases">
        <authorList>
            <person name="de Groot N.N."/>
        </authorList>
    </citation>
    <scope>NUCLEOTIDE SEQUENCE [LARGE SCALE GENOMIC DNA]</scope>
    <source>
        <strain evidence="2 3">DSM 23609</strain>
    </source>
</reference>
<accession>A0A1I2HDW1</accession>
<dbReference type="GO" id="GO:0019433">
    <property type="term" value="P:triglyceride catabolic process"/>
    <property type="evidence" value="ECO:0007669"/>
    <property type="project" value="TreeGrafter"/>
</dbReference>
<feature type="domain" description="Alpha/beta hydrolase fold-3" evidence="1">
    <location>
        <begin position="101"/>
        <end position="305"/>
    </location>
</feature>
<dbReference type="InterPro" id="IPR013094">
    <property type="entry name" value="AB_hydrolase_3"/>
</dbReference>
<gene>
    <name evidence="2" type="ORF">SAMN04488120_101296</name>
</gene>
<dbReference type="AlphaFoldDB" id="A0A1I2HDW1"/>
<name>A0A1I2HDW1_9GAMM</name>
<dbReference type="PANTHER" id="PTHR23025">
    <property type="entry name" value="TRIACYLGLYCEROL LIPASE"/>
    <property type="match status" value="1"/>
</dbReference>
<dbReference type="InterPro" id="IPR029058">
    <property type="entry name" value="AB_hydrolase_fold"/>
</dbReference>
<evidence type="ECO:0000313" key="2">
    <source>
        <dbReference type="EMBL" id="SFF26926.1"/>
    </source>
</evidence>
<dbReference type="RefSeq" id="WP_091530549.1">
    <property type="nucleotide sequence ID" value="NZ_FOOC01000001.1"/>
</dbReference>
<dbReference type="STRING" id="1076937.SAMN04488120_101296"/>
<dbReference type="Pfam" id="PF07859">
    <property type="entry name" value="Abhydrolase_3"/>
    <property type="match status" value="1"/>
</dbReference>
<dbReference type="SUPFAM" id="SSF53474">
    <property type="entry name" value="alpha/beta-Hydrolases"/>
    <property type="match status" value="1"/>
</dbReference>
<dbReference type="Proteomes" id="UP000199771">
    <property type="component" value="Unassembled WGS sequence"/>
</dbReference>
<dbReference type="GO" id="GO:0005829">
    <property type="term" value="C:cytosol"/>
    <property type="evidence" value="ECO:0007669"/>
    <property type="project" value="TreeGrafter"/>
</dbReference>
<dbReference type="GO" id="GO:0004806">
    <property type="term" value="F:triacylglycerol lipase activity"/>
    <property type="evidence" value="ECO:0007669"/>
    <property type="project" value="TreeGrafter"/>
</dbReference>
<sequence>MKPASPDPRQPLLAAADAAPSLRAVRIGLRSRFIVWLMRRFLRPWLGWVVRGSTVRIARVQLWLARQTCHDTSGLPLDYTVVGRVPGHVFGHLTETHKTAILYLHGGAFLMPAVPRAHVWMLGRWCRDLDAVGFMPDYRLAPGARFPAALDDCERAYRALLDLGFDPRRIVLAGESAGGNLALGVLQRIRKAGLPMPCCAVPISPATELGRIHAPPSRAVKMHADPLLPIAALARVDELYAGDWDASDPELSPLYADCTGFPPLYLLASDNEVLLDDTVLLARRARAAGVPVKLDIWPVLPHAFPLFESVFPEVRQARKDIVAFIREHLPAP</sequence>
<dbReference type="GO" id="GO:0004771">
    <property type="term" value="F:sterol ester esterase activity"/>
    <property type="evidence" value="ECO:0007669"/>
    <property type="project" value="TreeGrafter"/>
</dbReference>
<evidence type="ECO:0000313" key="3">
    <source>
        <dbReference type="Proteomes" id="UP000199771"/>
    </source>
</evidence>
<keyword evidence="3" id="KW-1185">Reference proteome</keyword>
<proteinExistence type="predicted"/>
<protein>
    <submittedName>
        <fullName evidence="2">Acetyl esterase/lipase</fullName>
    </submittedName>
</protein>
<dbReference type="Gene3D" id="3.40.50.1820">
    <property type="entry name" value="alpha/beta hydrolase"/>
    <property type="match status" value="1"/>
</dbReference>
<dbReference type="PANTHER" id="PTHR23025:SF4">
    <property type="entry name" value="ALPHA_BETA HYDROLASE FOLD-3 DOMAIN-CONTAINING PROTEIN"/>
    <property type="match status" value="1"/>
</dbReference>